<evidence type="ECO:0000313" key="1">
    <source>
        <dbReference type="EMBL" id="CAC5400856.1"/>
    </source>
</evidence>
<reference evidence="1 2" key="1">
    <citation type="submission" date="2020-06" db="EMBL/GenBank/DDBJ databases">
        <authorList>
            <person name="Li R."/>
            <person name="Bekaert M."/>
        </authorList>
    </citation>
    <scope>NUCLEOTIDE SEQUENCE [LARGE SCALE GENOMIC DNA]</scope>
    <source>
        <strain evidence="2">wild</strain>
    </source>
</reference>
<evidence type="ECO:0000313" key="2">
    <source>
        <dbReference type="Proteomes" id="UP000507470"/>
    </source>
</evidence>
<keyword evidence="2" id="KW-1185">Reference proteome</keyword>
<protein>
    <submittedName>
        <fullName evidence="1">Uncharacterized protein</fullName>
    </submittedName>
</protein>
<sequence length="155" mass="17964">MNNKTAPPKTGTTPTSINNKFCAQCEETFKHWFCIECSHVSAKLYNLLKTESTPNLPFNCDGCVRVLPKLNELGLNIERQRVRFEELDTKLKVVESSMDDKIDKRVERAFESFRDREERKCNIIIHNVPEPDSSTDNKKKDDEIFLIDIITHCSE</sequence>
<dbReference type="Proteomes" id="UP000507470">
    <property type="component" value="Unassembled WGS sequence"/>
</dbReference>
<name>A0A6J8CZ40_MYTCO</name>
<gene>
    <name evidence="1" type="ORF">MCOR_35004</name>
</gene>
<dbReference type="AlphaFoldDB" id="A0A6J8CZ40"/>
<dbReference type="OrthoDB" id="6766179at2759"/>
<proteinExistence type="predicted"/>
<dbReference type="EMBL" id="CACVKT020006320">
    <property type="protein sequence ID" value="CAC5400856.1"/>
    <property type="molecule type" value="Genomic_DNA"/>
</dbReference>
<organism evidence="1 2">
    <name type="scientific">Mytilus coruscus</name>
    <name type="common">Sea mussel</name>
    <dbReference type="NCBI Taxonomy" id="42192"/>
    <lineage>
        <taxon>Eukaryota</taxon>
        <taxon>Metazoa</taxon>
        <taxon>Spiralia</taxon>
        <taxon>Lophotrochozoa</taxon>
        <taxon>Mollusca</taxon>
        <taxon>Bivalvia</taxon>
        <taxon>Autobranchia</taxon>
        <taxon>Pteriomorphia</taxon>
        <taxon>Mytilida</taxon>
        <taxon>Mytiloidea</taxon>
        <taxon>Mytilidae</taxon>
        <taxon>Mytilinae</taxon>
        <taxon>Mytilus</taxon>
    </lineage>
</organism>
<accession>A0A6J8CZ40</accession>